<comment type="cofactor">
    <cofactor evidence="1">
        <name>pyridoxal 5'-phosphate</name>
        <dbReference type="ChEBI" id="CHEBI:597326"/>
    </cofactor>
</comment>
<dbReference type="Gene3D" id="3.90.1150.10">
    <property type="entry name" value="Aspartate Aminotransferase, domain 1"/>
    <property type="match status" value="1"/>
</dbReference>
<dbReference type="FunFam" id="3.40.640.10:FF:000066">
    <property type="entry name" value="Aspartate aminotransferase"/>
    <property type="match status" value="1"/>
</dbReference>
<evidence type="ECO:0000256" key="5">
    <source>
        <dbReference type="ARBA" id="ARBA00022679"/>
    </source>
</evidence>
<dbReference type="PANTHER" id="PTHR11879">
    <property type="entry name" value="ASPARTATE AMINOTRANSFERASE"/>
    <property type="match status" value="1"/>
</dbReference>
<gene>
    <name evidence="8" type="ORF">SAMN04488118_104349</name>
</gene>
<dbReference type="GO" id="GO:0004069">
    <property type="term" value="F:L-aspartate:2-oxoglutarate aminotransferase activity"/>
    <property type="evidence" value="ECO:0007669"/>
    <property type="project" value="TreeGrafter"/>
</dbReference>
<protein>
    <submittedName>
        <fullName evidence="8">Aromatic-amino-acid transaminase</fullName>
    </submittedName>
</protein>
<dbReference type="RefSeq" id="WP_090218172.1">
    <property type="nucleotide sequence ID" value="NZ_FMWG01000004.1"/>
</dbReference>
<dbReference type="Proteomes" id="UP000198767">
    <property type="component" value="Unassembled WGS sequence"/>
</dbReference>
<dbReference type="GO" id="GO:0004838">
    <property type="term" value="F:L-tyrosine-2-oxoglutarate transaminase activity"/>
    <property type="evidence" value="ECO:0007669"/>
    <property type="project" value="TreeGrafter"/>
</dbReference>
<dbReference type="PRINTS" id="PR00799">
    <property type="entry name" value="TRANSAMINASE"/>
</dbReference>
<dbReference type="AlphaFoldDB" id="A0A1G5QK59"/>
<dbReference type="GO" id="GO:0042802">
    <property type="term" value="F:identical protein binding"/>
    <property type="evidence" value="ECO:0007669"/>
    <property type="project" value="TreeGrafter"/>
</dbReference>
<evidence type="ECO:0000313" key="8">
    <source>
        <dbReference type="EMBL" id="SCZ62204.1"/>
    </source>
</evidence>
<dbReference type="CDD" id="cd00609">
    <property type="entry name" value="AAT_like"/>
    <property type="match status" value="1"/>
</dbReference>
<dbReference type="InterPro" id="IPR015422">
    <property type="entry name" value="PyrdxlP-dep_Trfase_small"/>
</dbReference>
<evidence type="ECO:0000256" key="3">
    <source>
        <dbReference type="ARBA" id="ARBA00011738"/>
    </source>
</evidence>
<dbReference type="OrthoDB" id="9766445at2"/>
<dbReference type="GO" id="GO:0030170">
    <property type="term" value="F:pyridoxal phosphate binding"/>
    <property type="evidence" value="ECO:0007669"/>
    <property type="project" value="InterPro"/>
</dbReference>
<dbReference type="InterPro" id="IPR015424">
    <property type="entry name" value="PyrdxlP-dep_Trfase"/>
</dbReference>
<comment type="subunit">
    <text evidence="3">Homodimer.</text>
</comment>
<reference evidence="8 9" key="1">
    <citation type="submission" date="2016-10" db="EMBL/GenBank/DDBJ databases">
        <authorList>
            <person name="de Groot N.N."/>
        </authorList>
    </citation>
    <scope>NUCLEOTIDE SEQUENCE [LARGE SCALE GENOMIC DNA]</scope>
    <source>
        <strain evidence="8 9">U95</strain>
    </source>
</reference>
<dbReference type="InterPro" id="IPR015421">
    <property type="entry name" value="PyrdxlP-dep_Trfase_major"/>
</dbReference>
<keyword evidence="6" id="KW-0663">Pyridoxal phosphate</keyword>
<feature type="domain" description="Aminotransferase class I/classII large" evidence="7">
    <location>
        <begin position="27"/>
        <end position="392"/>
    </location>
</feature>
<keyword evidence="5" id="KW-0808">Transferase</keyword>
<proteinExistence type="inferred from homology"/>
<evidence type="ECO:0000256" key="2">
    <source>
        <dbReference type="ARBA" id="ARBA00007441"/>
    </source>
</evidence>
<name>A0A1G5QK59_9RHOB</name>
<evidence type="ECO:0000256" key="4">
    <source>
        <dbReference type="ARBA" id="ARBA00022576"/>
    </source>
</evidence>
<dbReference type="Gene3D" id="3.40.640.10">
    <property type="entry name" value="Type I PLP-dependent aspartate aminotransferase-like (Major domain)"/>
    <property type="match status" value="1"/>
</dbReference>
<dbReference type="SUPFAM" id="SSF53383">
    <property type="entry name" value="PLP-dependent transferases"/>
    <property type="match status" value="1"/>
</dbReference>
<evidence type="ECO:0000259" key="7">
    <source>
        <dbReference type="Pfam" id="PF00155"/>
    </source>
</evidence>
<dbReference type="Pfam" id="PF00155">
    <property type="entry name" value="Aminotran_1_2"/>
    <property type="match status" value="1"/>
</dbReference>
<keyword evidence="4" id="KW-0032">Aminotransferase</keyword>
<dbReference type="InterPro" id="IPR004839">
    <property type="entry name" value="Aminotransferase_I/II_large"/>
</dbReference>
<dbReference type="NCBIfam" id="NF006719">
    <property type="entry name" value="PRK09257.1"/>
    <property type="match status" value="1"/>
</dbReference>
<evidence type="ECO:0000256" key="6">
    <source>
        <dbReference type="ARBA" id="ARBA00022898"/>
    </source>
</evidence>
<comment type="similarity">
    <text evidence="2">Belongs to the class-I pyridoxal-phosphate-dependent aminotransferase family.</text>
</comment>
<accession>A0A1G5QK59</accession>
<evidence type="ECO:0000313" key="9">
    <source>
        <dbReference type="Proteomes" id="UP000198767"/>
    </source>
</evidence>
<sequence>MFETTQSRGIDQLLALMQAYQADPRDNKVDLVVGVYKDAEGNIPVMRAVKAAEKQLYKTETTKTYVGISGAADYRALVPALLLGADSQQVAAARVTSVQTPGGSGALKVACDYLNMLEAGKTLWVSSPTWANHIPVAQDAGLSISEYPYFRASDRGLDFEGMVSHLKSNAKPGDAILLHACCHNPTGVDPSFEQWQILADLVLDLQLLPFLDCAYQGLGESMTADVAGLRHMAGLVPEMLIASSFSKNFGIYRERTGALTVIAADQDDLQKAHGGIETVVRSNYSMPPSHGARIVSTVFENADQKLDWEQELREMRDRIASMRHALKSRVDALGITADTSFLTAQKGMFSYTGFGPDAVARLKTEFGVYMAGDGRINVAGLTRENIDVVAHAFSAILKEDA</sequence>
<evidence type="ECO:0000256" key="1">
    <source>
        <dbReference type="ARBA" id="ARBA00001933"/>
    </source>
</evidence>
<dbReference type="PANTHER" id="PTHR11879:SF22">
    <property type="entry name" value="ASPARTATE AMINOTRANSFERASE, MITOCHONDRIAL"/>
    <property type="match status" value="1"/>
</dbReference>
<dbReference type="InterPro" id="IPR000796">
    <property type="entry name" value="Asp_trans"/>
</dbReference>
<dbReference type="GO" id="GO:0005829">
    <property type="term" value="C:cytosol"/>
    <property type="evidence" value="ECO:0007669"/>
    <property type="project" value="TreeGrafter"/>
</dbReference>
<dbReference type="STRING" id="1156985.SAMN04488118_104349"/>
<dbReference type="GO" id="GO:0033585">
    <property type="term" value="P:L-phenylalanine biosynthetic process from chorismate via phenylpyruvate"/>
    <property type="evidence" value="ECO:0007669"/>
    <property type="project" value="TreeGrafter"/>
</dbReference>
<dbReference type="EMBL" id="FMWG01000004">
    <property type="protein sequence ID" value="SCZ62204.1"/>
    <property type="molecule type" value="Genomic_DNA"/>
</dbReference>
<organism evidence="8 9">
    <name type="scientific">Epibacterium ulvae</name>
    <dbReference type="NCBI Taxonomy" id="1156985"/>
    <lineage>
        <taxon>Bacteria</taxon>
        <taxon>Pseudomonadati</taxon>
        <taxon>Pseudomonadota</taxon>
        <taxon>Alphaproteobacteria</taxon>
        <taxon>Rhodobacterales</taxon>
        <taxon>Roseobacteraceae</taxon>
        <taxon>Epibacterium</taxon>
    </lineage>
</organism>
<keyword evidence="9" id="KW-1185">Reference proteome</keyword>